<dbReference type="EMBL" id="JARKIB010000012">
    <property type="protein sequence ID" value="KAJ7773960.1"/>
    <property type="molecule type" value="Genomic_DNA"/>
</dbReference>
<feature type="transmembrane region" description="Helical" evidence="1">
    <location>
        <begin position="18"/>
        <end position="35"/>
    </location>
</feature>
<feature type="transmembrane region" description="Helical" evidence="1">
    <location>
        <begin position="83"/>
        <end position="105"/>
    </location>
</feature>
<evidence type="ECO:0000256" key="1">
    <source>
        <dbReference type="SAM" id="Phobius"/>
    </source>
</evidence>
<accession>A0AAD7NT34</accession>
<sequence>MSGTPQEIPASLVRPLQIVGYVFTGSTAVLVWDILNNLRNDYTLMTRHKMSPATVAYVVSRIASLVYTLGFTLFATYPLTACNAAFIAFNSFYPITVSSSAFLFFFRVRAIYNNSRVVTIIFGVLWLAVLATSITVPVSGRGGSAGDPPQCFSLARHGAHGGSSGITITIHDTIVYFAISYRLISLFGPTQDTQQTRGDQLKELFTGTSLPAFSKSLFTDGQMYYMITVVTNIITTVLVYASLSSSLYHGLMVIPNVTLTSMMACRVYRKTILGLTRGGGEELSLPTLANGHQSIQISGVHFTPQRSGTTTGDVSHFTGELRGAKNLTLKVNDSRSEVHDGTGTADV</sequence>
<evidence type="ECO:0000313" key="2">
    <source>
        <dbReference type="EMBL" id="KAJ7773960.1"/>
    </source>
</evidence>
<keyword evidence="1" id="KW-0472">Membrane</keyword>
<protein>
    <recommendedName>
        <fullName evidence="4">Transmembrane protein</fullName>
    </recommendedName>
</protein>
<comment type="caution">
    <text evidence="2">The sequence shown here is derived from an EMBL/GenBank/DDBJ whole genome shotgun (WGS) entry which is preliminary data.</text>
</comment>
<keyword evidence="1" id="KW-1133">Transmembrane helix</keyword>
<keyword evidence="3" id="KW-1185">Reference proteome</keyword>
<proteinExistence type="predicted"/>
<reference evidence="2" key="1">
    <citation type="submission" date="2023-03" db="EMBL/GenBank/DDBJ databases">
        <title>Massive genome expansion in bonnet fungi (Mycena s.s.) driven by repeated elements and novel gene families across ecological guilds.</title>
        <authorList>
            <consortium name="Lawrence Berkeley National Laboratory"/>
            <person name="Harder C.B."/>
            <person name="Miyauchi S."/>
            <person name="Viragh M."/>
            <person name="Kuo A."/>
            <person name="Thoen E."/>
            <person name="Andreopoulos B."/>
            <person name="Lu D."/>
            <person name="Skrede I."/>
            <person name="Drula E."/>
            <person name="Henrissat B."/>
            <person name="Morin E."/>
            <person name="Kohler A."/>
            <person name="Barry K."/>
            <person name="LaButti K."/>
            <person name="Morin E."/>
            <person name="Salamov A."/>
            <person name="Lipzen A."/>
            <person name="Mereny Z."/>
            <person name="Hegedus B."/>
            <person name="Baldrian P."/>
            <person name="Stursova M."/>
            <person name="Weitz H."/>
            <person name="Taylor A."/>
            <person name="Grigoriev I.V."/>
            <person name="Nagy L.G."/>
            <person name="Martin F."/>
            <person name="Kauserud H."/>
        </authorList>
    </citation>
    <scope>NUCLEOTIDE SEQUENCE</scope>
    <source>
        <strain evidence="2">CBHHK182m</strain>
    </source>
</reference>
<feature type="transmembrane region" description="Helical" evidence="1">
    <location>
        <begin position="55"/>
        <end position="77"/>
    </location>
</feature>
<evidence type="ECO:0000313" key="3">
    <source>
        <dbReference type="Proteomes" id="UP001215598"/>
    </source>
</evidence>
<feature type="transmembrane region" description="Helical" evidence="1">
    <location>
        <begin position="223"/>
        <end position="241"/>
    </location>
</feature>
<name>A0AAD7NT34_9AGAR</name>
<dbReference type="Proteomes" id="UP001215598">
    <property type="component" value="Unassembled WGS sequence"/>
</dbReference>
<keyword evidence="1" id="KW-0812">Transmembrane</keyword>
<dbReference type="AlphaFoldDB" id="A0AAD7NT34"/>
<organism evidence="2 3">
    <name type="scientific">Mycena metata</name>
    <dbReference type="NCBI Taxonomy" id="1033252"/>
    <lineage>
        <taxon>Eukaryota</taxon>
        <taxon>Fungi</taxon>
        <taxon>Dikarya</taxon>
        <taxon>Basidiomycota</taxon>
        <taxon>Agaricomycotina</taxon>
        <taxon>Agaricomycetes</taxon>
        <taxon>Agaricomycetidae</taxon>
        <taxon>Agaricales</taxon>
        <taxon>Marasmiineae</taxon>
        <taxon>Mycenaceae</taxon>
        <taxon>Mycena</taxon>
    </lineage>
</organism>
<feature type="transmembrane region" description="Helical" evidence="1">
    <location>
        <begin position="117"/>
        <end position="138"/>
    </location>
</feature>
<gene>
    <name evidence="2" type="ORF">B0H16DRAFT_115264</name>
</gene>
<evidence type="ECO:0008006" key="4">
    <source>
        <dbReference type="Google" id="ProtNLM"/>
    </source>
</evidence>